<keyword evidence="8 12" id="KW-0378">Hydrolase</keyword>
<dbReference type="SFLD" id="SFLDG01136">
    <property type="entry name" value="C1.6:_Phosphoserine_Phosphatas"/>
    <property type="match status" value="1"/>
</dbReference>
<comment type="function">
    <text evidence="12">Catalyzes the hydrolysis of 3-deoxy-D-manno-octulosonate 8-phosphate (KDO 8-P) to 3-deoxy-D-manno-octulosonate (KDO) and inorganic phosphate.</text>
</comment>
<accession>A0A377HY91</accession>
<gene>
    <name evidence="14" type="primary">kdsC</name>
    <name evidence="14" type="ORF">NCTC10794_00184</name>
</gene>
<dbReference type="InterPro" id="IPR006549">
    <property type="entry name" value="HAD-SF_hydro_IIIA"/>
</dbReference>
<dbReference type="SFLD" id="SFLDS00003">
    <property type="entry name" value="Haloacid_Dehalogenase"/>
    <property type="match status" value="1"/>
</dbReference>
<keyword evidence="7 12" id="KW-0479">Metal-binding</keyword>
<dbReference type="SUPFAM" id="SSF56784">
    <property type="entry name" value="HAD-like"/>
    <property type="match status" value="1"/>
</dbReference>
<evidence type="ECO:0000256" key="3">
    <source>
        <dbReference type="ARBA" id="ARBA00005893"/>
    </source>
</evidence>
<keyword evidence="9 12" id="KW-0460">Magnesium</keyword>
<evidence type="ECO:0000256" key="1">
    <source>
        <dbReference type="ARBA" id="ARBA00000898"/>
    </source>
</evidence>
<comment type="subunit">
    <text evidence="4 12">Homotetramer.</text>
</comment>
<organism evidence="14 15">
    <name type="scientific">Haemophilus parahaemolyticus</name>
    <dbReference type="NCBI Taxonomy" id="735"/>
    <lineage>
        <taxon>Bacteria</taxon>
        <taxon>Pseudomonadati</taxon>
        <taxon>Pseudomonadota</taxon>
        <taxon>Gammaproteobacteria</taxon>
        <taxon>Pasteurellales</taxon>
        <taxon>Pasteurellaceae</taxon>
        <taxon>Haemophilus</taxon>
    </lineage>
</organism>
<comment type="cofactor">
    <cofactor evidence="2 12 13">
        <name>Mg(2+)</name>
        <dbReference type="ChEBI" id="CHEBI:18420"/>
    </cofactor>
</comment>
<evidence type="ECO:0000256" key="9">
    <source>
        <dbReference type="ARBA" id="ARBA00022842"/>
    </source>
</evidence>
<dbReference type="InterPro" id="IPR050793">
    <property type="entry name" value="CMP-NeuNAc_synthase"/>
</dbReference>
<dbReference type="EMBL" id="UGHH01000002">
    <property type="protein sequence ID" value="STO63175.1"/>
    <property type="molecule type" value="Genomic_DNA"/>
</dbReference>
<dbReference type="InterPro" id="IPR036412">
    <property type="entry name" value="HAD-like_sf"/>
</dbReference>
<dbReference type="CDD" id="cd01630">
    <property type="entry name" value="HAD_KDO-like"/>
    <property type="match status" value="1"/>
</dbReference>
<dbReference type="SFLD" id="SFLDG01138">
    <property type="entry name" value="C1.6.2:_Deoxy-d-mannose-octulo"/>
    <property type="match status" value="1"/>
</dbReference>
<dbReference type="GO" id="GO:0019143">
    <property type="term" value="F:3-deoxy-manno-octulosonate-8-phosphatase activity"/>
    <property type="evidence" value="ECO:0007669"/>
    <property type="project" value="UniProtKB-UniRule"/>
</dbReference>
<dbReference type="NCBIfam" id="TIGR01662">
    <property type="entry name" value="HAD-SF-IIIA"/>
    <property type="match status" value="1"/>
</dbReference>
<dbReference type="PANTHER" id="PTHR21485">
    <property type="entry name" value="HAD SUPERFAMILY MEMBERS CMAS AND KDSC"/>
    <property type="match status" value="1"/>
</dbReference>
<dbReference type="EC" id="3.1.3.45" evidence="5 12"/>
<sequence length="183" mass="20084">MDLTNIKLTNIKLVITDVDGVLTDGGLYYTAEGEVMKRFHVHDGLGIKMLQSCGIQVAVISGGDHPLLRKRLEALKIQLVHLGKMEKRSACFDIMQQVGITPEQTAFIGDDTLDLPAFEVCGLAIATKNAHDYVKEKADWVLTKSGGEGAFREVSDKILEAQGFDEIFRTADGFLTIAEKMAQ</sequence>
<comment type="similarity">
    <text evidence="3 12">Belongs to the KdsC family.</text>
</comment>
<dbReference type="InterPro" id="IPR023214">
    <property type="entry name" value="HAD_sf"/>
</dbReference>
<evidence type="ECO:0000256" key="2">
    <source>
        <dbReference type="ARBA" id="ARBA00001946"/>
    </source>
</evidence>
<dbReference type="GO" id="GO:0046872">
    <property type="term" value="F:metal ion binding"/>
    <property type="evidence" value="ECO:0007669"/>
    <property type="project" value="UniProtKB-UniRule"/>
</dbReference>
<evidence type="ECO:0000256" key="13">
    <source>
        <dbReference type="PIRSR" id="PIRSR006118-2"/>
    </source>
</evidence>
<feature type="binding site" evidence="13">
    <location>
        <position position="19"/>
    </location>
    <ligand>
        <name>substrate</name>
    </ligand>
</feature>
<evidence type="ECO:0000256" key="4">
    <source>
        <dbReference type="ARBA" id="ARBA00011881"/>
    </source>
</evidence>
<dbReference type="FunFam" id="3.40.50.1000:FF:000029">
    <property type="entry name" value="3-deoxy-D-manno-octulosonate 8-phosphate phosphatase KdsC"/>
    <property type="match status" value="1"/>
</dbReference>
<keyword evidence="10 12" id="KW-0448">Lipopolysaccharide biosynthesis</keyword>
<evidence type="ECO:0000256" key="7">
    <source>
        <dbReference type="ARBA" id="ARBA00022723"/>
    </source>
</evidence>
<dbReference type="InterPro" id="IPR010023">
    <property type="entry name" value="KdsC_fam"/>
</dbReference>
<dbReference type="PANTHER" id="PTHR21485:SF6">
    <property type="entry name" value="N-ACYLNEURAMINATE CYTIDYLYLTRANSFERASE-RELATED"/>
    <property type="match status" value="1"/>
</dbReference>
<dbReference type="Proteomes" id="UP000254867">
    <property type="component" value="Unassembled WGS sequence"/>
</dbReference>
<proteinExistence type="inferred from homology"/>
<evidence type="ECO:0000313" key="15">
    <source>
        <dbReference type="Proteomes" id="UP000254867"/>
    </source>
</evidence>
<dbReference type="AlphaFoldDB" id="A0A377HY91"/>
<name>A0A377HY91_HAEPH</name>
<protein>
    <recommendedName>
        <fullName evidence="6 12">3-deoxy-D-manno-octulosonate 8-phosphate phosphatase KdsC</fullName>
        <ecNumber evidence="5 12">3.1.3.45</ecNumber>
    </recommendedName>
    <alternativeName>
        <fullName evidence="11 12">KDO 8-P phosphatase</fullName>
    </alternativeName>
</protein>
<evidence type="ECO:0000256" key="8">
    <source>
        <dbReference type="ARBA" id="ARBA00022801"/>
    </source>
</evidence>
<dbReference type="GO" id="GO:0008781">
    <property type="term" value="F:N-acylneuraminate cytidylyltransferase activity"/>
    <property type="evidence" value="ECO:0007669"/>
    <property type="project" value="TreeGrafter"/>
</dbReference>
<evidence type="ECO:0000313" key="14">
    <source>
        <dbReference type="EMBL" id="STO63175.1"/>
    </source>
</evidence>
<evidence type="ECO:0000256" key="12">
    <source>
        <dbReference type="PIRNR" id="PIRNR006118"/>
    </source>
</evidence>
<comment type="catalytic activity">
    <reaction evidence="1 12">
        <text>3-deoxy-alpha-D-manno-2-octulosonate-8-phosphate + H2O = 3-deoxy-alpha-D-manno-oct-2-ulosonate + phosphate</text>
        <dbReference type="Rhea" id="RHEA:11500"/>
        <dbReference type="ChEBI" id="CHEBI:15377"/>
        <dbReference type="ChEBI" id="CHEBI:43474"/>
        <dbReference type="ChEBI" id="CHEBI:85985"/>
        <dbReference type="ChEBI" id="CHEBI:85986"/>
        <dbReference type="EC" id="3.1.3.45"/>
    </reaction>
</comment>
<dbReference type="GO" id="GO:0009103">
    <property type="term" value="P:lipopolysaccharide biosynthetic process"/>
    <property type="evidence" value="ECO:0007669"/>
    <property type="project" value="UniProtKB-UniRule"/>
</dbReference>
<evidence type="ECO:0000256" key="10">
    <source>
        <dbReference type="ARBA" id="ARBA00022985"/>
    </source>
</evidence>
<feature type="binding site" evidence="13">
    <location>
        <position position="17"/>
    </location>
    <ligand>
        <name>Mg(2+)</name>
        <dbReference type="ChEBI" id="CHEBI:18420"/>
    </ligand>
</feature>
<dbReference type="PIRSF" id="PIRSF006118">
    <property type="entry name" value="KDO8-P_Ptase"/>
    <property type="match status" value="1"/>
</dbReference>
<evidence type="ECO:0000256" key="5">
    <source>
        <dbReference type="ARBA" id="ARBA00013066"/>
    </source>
</evidence>
<dbReference type="Gene3D" id="3.40.50.1000">
    <property type="entry name" value="HAD superfamily/HAD-like"/>
    <property type="match status" value="1"/>
</dbReference>
<feature type="binding site" evidence="13">
    <location>
        <position position="110"/>
    </location>
    <ligand>
        <name>Mg(2+)</name>
        <dbReference type="ChEBI" id="CHEBI:18420"/>
    </ligand>
</feature>
<dbReference type="NCBIfam" id="TIGR01670">
    <property type="entry name" value="KdsC-phosphatas"/>
    <property type="match status" value="1"/>
</dbReference>
<reference evidence="14 15" key="1">
    <citation type="submission" date="2018-06" db="EMBL/GenBank/DDBJ databases">
        <authorList>
            <consortium name="Pathogen Informatics"/>
            <person name="Doyle S."/>
        </authorList>
    </citation>
    <scope>NUCLEOTIDE SEQUENCE [LARGE SCALE GENOMIC DNA]</scope>
    <source>
        <strain evidence="14 15">NCTC10794</strain>
    </source>
</reference>
<dbReference type="SFLD" id="SFLDF00036">
    <property type="entry name" value="deoxy-d-mannose-octulosonate_8"/>
    <property type="match status" value="1"/>
</dbReference>
<dbReference type="Pfam" id="PF08282">
    <property type="entry name" value="Hydrolase_3"/>
    <property type="match status" value="1"/>
</dbReference>
<evidence type="ECO:0000256" key="6">
    <source>
        <dbReference type="ARBA" id="ARBA00020092"/>
    </source>
</evidence>
<evidence type="ECO:0000256" key="11">
    <source>
        <dbReference type="ARBA" id="ARBA00031051"/>
    </source>
</evidence>